<dbReference type="InterPro" id="IPR050194">
    <property type="entry name" value="Glycosyltransferase_grp1"/>
</dbReference>
<keyword evidence="4" id="KW-1185">Reference proteome</keyword>
<dbReference type="PANTHER" id="PTHR45947">
    <property type="entry name" value="SULFOQUINOVOSYL TRANSFERASE SQD2"/>
    <property type="match status" value="1"/>
</dbReference>
<dbReference type="InterPro" id="IPR028098">
    <property type="entry name" value="Glyco_trans_4-like_N"/>
</dbReference>
<dbReference type="KEGG" id="fnk:E1750_12600"/>
<evidence type="ECO:0000313" key="4">
    <source>
        <dbReference type="Proteomes" id="UP000291124"/>
    </source>
</evidence>
<dbReference type="AlphaFoldDB" id="A0A4V1AGX9"/>
<organism evidence="3 4">
    <name type="scientific">Flavobacterium nackdongense</name>
    <dbReference type="NCBI Taxonomy" id="2547394"/>
    <lineage>
        <taxon>Bacteria</taxon>
        <taxon>Pseudomonadati</taxon>
        <taxon>Bacteroidota</taxon>
        <taxon>Flavobacteriia</taxon>
        <taxon>Flavobacteriales</taxon>
        <taxon>Flavobacteriaceae</taxon>
        <taxon>Flavobacterium</taxon>
    </lineage>
</organism>
<accession>A0A4V1AGX9</accession>
<dbReference type="Proteomes" id="UP000291124">
    <property type="component" value="Chromosome"/>
</dbReference>
<sequence length="360" mass="40886">MKVIHFIDTIDKTAGGTTEYMRLLGNTLKSKVDLVVATGKSESPIALEGIKIQFFDCKVWRWFNLLNEFRFFLKKENPAIVHINGIWTPQNWGFQKVAQELGIKVVLSPHGMLEPWILAHNPWKKKLGLFLYQNKAIKNAEHLHVTAPMEKESVRNLGYTNELTIIPNGIDLSEIKKKKELYGTKKVIFLSRIHPKKGIEILLEAWRATNTRGWTLEIAGNGDADYIQILTQSAKDIPNAHFVGAKYGEEKWDFLKSADIMVLPTHSENFGIVVAEALAVGVPVITTKGTPWEDLNINHCGWWIELSVTSLSSTLKNVFLKNTLELKELGENGRKLIEDKYDINKVGIDIKKLYEKILNN</sequence>
<evidence type="ECO:0000259" key="2">
    <source>
        <dbReference type="Pfam" id="PF13439"/>
    </source>
</evidence>
<dbReference type="InterPro" id="IPR001296">
    <property type="entry name" value="Glyco_trans_1"/>
</dbReference>
<protein>
    <submittedName>
        <fullName evidence="3">Glycosyltransferase</fullName>
    </submittedName>
</protein>
<dbReference type="OrthoDB" id="9790710at2"/>
<name>A0A4V1AGX9_9FLAO</name>
<evidence type="ECO:0000259" key="1">
    <source>
        <dbReference type="Pfam" id="PF00534"/>
    </source>
</evidence>
<keyword evidence="3" id="KW-0808">Transferase</keyword>
<feature type="domain" description="Glycosyl transferase family 1" evidence="1">
    <location>
        <begin position="174"/>
        <end position="335"/>
    </location>
</feature>
<feature type="domain" description="Glycosyltransferase subfamily 4-like N-terminal" evidence="2">
    <location>
        <begin position="15"/>
        <end position="173"/>
    </location>
</feature>
<evidence type="ECO:0000313" key="3">
    <source>
        <dbReference type="EMBL" id="QBN19602.1"/>
    </source>
</evidence>
<reference evidence="4" key="1">
    <citation type="submission" date="2019-03" db="EMBL/GenBank/DDBJ databases">
        <title>Flavobacterium sp.</title>
        <authorList>
            <person name="Kim H."/>
        </authorList>
    </citation>
    <scope>NUCLEOTIDE SEQUENCE [LARGE SCALE GENOMIC DNA]</scope>
    <source>
        <strain evidence="4">GS13</strain>
    </source>
</reference>
<dbReference type="EMBL" id="CP037933">
    <property type="protein sequence ID" value="QBN19602.1"/>
    <property type="molecule type" value="Genomic_DNA"/>
</dbReference>
<dbReference type="GO" id="GO:0016757">
    <property type="term" value="F:glycosyltransferase activity"/>
    <property type="evidence" value="ECO:0007669"/>
    <property type="project" value="InterPro"/>
</dbReference>
<dbReference type="RefSeq" id="WP_133277119.1">
    <property type="nucleotide sequence ID" value="NZ_CP037933.1"/>
</dbReference>
<dbReference type="PANTHER" id="PTHR45947:SF3">
    <property type="entry name" value="SULFOQUINOVOSYL TRANSFERASE SQD2"/>
    <property type="match status" value="1"/>
</dbReference>
<proteinExistence type="predicted"/>
<dbReference type="Gene3D" id="3.40.50.2000">
    <property type="entry name" value="Glycogen Phosphorylase B"/>
    <property type="match status" value="2"/>
</dbReference>
<dbReference type="SUPFAM" id="SSF53756">
    <property type="entry name" value="UDP-Glycosyltransferase/glycogen phosphorylase"/>
    <property type="match status" value="1"/>
</dbReference>
<dbReference type="Pfam" id="PF00534">
    <property type="entry name" value="Glycos_transf_1"/>
    <property type="match status" value="1"/>
</dbReference>
<dbReference type="Pfam" id="PF13439">
    <property type="entry name" value="Glyco_transf_4"/>
    <property type="match status" value="1"/>
</dbReference>
<gene>
    <name evidence="3" type="ORF">E1750_12600</name>
</gene>